<dbReference type="GO" id="GO:0005576">
    <property type="term" value="C:extracellular region"/>
    <property type="evidence" value="ECO:0007669"/>
    <property type="project" value="InterPro"/>
</dbReference>
<evidence type="ECO:0000313" key="2">
    <source>
        <dbReference type="EnsemblMetazoa" id="AEPI002075-PA"/>
    </source>
</evidence>
<accession>A0A182P587</accession>
<organism evidence="2 3">
    <name type="scientific">Anopheles epiroticus</name>
    <dbReference type="NCBI Taxonomy" id="199890"/>
    <lineage>
        <taxon>Eukaryota</taxon>
        <taxon>Metazoa</taxon>
        <taxon>Ecdysozoa</taxon>
        <taxon>Arthropoda</taxon>
        <taxon>Hexapoda</taxon>
        <taxon>Insecta</taxon>
        <taxon>Pterygota</taxon>
        <taxon>Neoptera</taxon>
        <taxon>Endopterygota</taxon>
        <taxon>Diptera</taxon>
        <taxon>Nematocera</taxon>
        <taxon>Culicoidea</taxon>
        <taxon>Culicidae</taxon>
        <taxon>Anophelinae</taxon>
        <taxon>Anopheles</taxon>
    </lineage>
</organism>
<name>A0A182P587_9DIPT</name>
<dbReference type="Proteomes" id="UP000075885">
    <property type="component" value="Unassembled WGS sequence"/>
</dbReference>
<proteinExistence type="predicted"/>
<dbReference type="InterPro" id="IPR010009">
    <property type="entry name" value="ApoLp-III"/>
</dbReference>
<dbReference type="STRING" id="199890.A0A182P587"/>
<dbReference type="GO" id="GO:0006869">
    <property type="term" value="P:lipid transport"/>
    <property type="evidence" value="ECO:0007669"/>
    <property type="project" value="InterPro"/>
</dbReference>
<dbReference type="SUPFAM" id="SSF47857">
    <property type="entry name" value="Apolipophorin-III"/>
    <property type="match status" value="1"/>
</dbReference>
<keyword evidence="3" id="KW-1185">Reference proteome</keyword>
<reference evidence="2" key="2">
    <citation type="submission" date="2020-05" db="UniProtKB">
        <authorList>
            <consortium name="EnsemblMetazoa"/>
        </authorList>
    </citation>
    <scope>IDENTIFICATION</scope>
    <source>
        <strain evidence="2">Epiroticus2</strain>
    </source>
</reference>
<dbReference type="Gene3D" id="1.20.120.20">
    <property type="entry name" value="Apolipoprotein"/>
    <property type="match status" value="1"/>
</dbReference>
<evidence type="ECO:0000256" key="1">
    <source>
        <dbReference type="SAM" id="MobiDB-lite"/>
    </source>
</evidence>
<dbReference type="AlphaFoldDB" id="A0A182P587"/>
<dbReference type="GO" id="GO:0008289">
    <property type="term" value="F:lipid binding"/>
    <property type="evidence" value="ECO:0007669"/>
    <property type="project" value="InterPro"/>
</dbReference>
<dbReference type="EnsemblMetazoa" id="AEPI002075-RA">
    <property type="protein sequence ID" value="AEPI002075-PA"/>
    <property type="gene ID" value="AEPI002075"/>
</dbReference>
<dbReference type="CDD" id="cd13769">
    <property type="entry name" value="ApoLp-III_like"/>
    <property type="match status" value="1"/>
</dbReference>
<reference evidence="3" key="1">
    <citation type="submission" date="2013-03" db="EMBL/GenBank/DDBJ databases">
        <title>The Genome Sequence of Anopheles epiroticus epiroticus2.</title>
        <authorList>
            <consortium name="The Broad Institute Genomics Platform"/>
            <person name="Neafsey D.E."/>
            <person name="Howell P."/>
            <person name="Walker B."/>
            <person name="Young S.K."/>
            <person name="Zeng Q."/>
            <person name="Gargeya S."/>
            <person name="Fitzgerald M."/>
            <person name="Haas B."/>
            <person name="Abouelleil A."/>
            <person name="Allen A.W."/>
            <person name="Alvarado L."/>
            <person name="Arachchi H.M."/>
            <person name="Berlin A.M."/>
            <person name="Chapman S.B."/>
            <person name="Gainer-Dewar J."/>
            <person name="Goldberg J."/>
            <person name="Griggs A."/>
            <person name="Gujja S."/>
            <person name="Hansen M."/>
            <person name="Howarth C."/>
            <person name="Imamovic A."/>
            <person name="Ireland A."/>
            <person name="Larimer J."/>
            <person name="McCowan C."/>
            <person name="Murphy C."/>
            <person name="Pearson M."/>
            <person name="Poon T.W."/>
            <person name="Priest M."/>
            <person name="Roberts A."/>
            <person name="Saif S."/>
            <person name="Shea T."/>
            <person name="Sisk P."/>
            <person name="Sykes S."/>
            <person name="Wortman J."/>
            <person name="Nusbaum C."/>
            <person name="Birren B."/>
        </authorList>
    </citation>
    <scope>NUCLEOTIDE SEQUENCE [LARGE SCALE GENOMIC DNA]</scope>
    <source>
        <strain evidence="3">Epiroticus2</strain>
    </source>
</reference>
<feature type="region of interest" description="Disordered" evidence="1">
    <location>
        <begin position="29"/>
        <end position="53"/>
    </location>
</feature>
<evidence type="ECO:0000313" key="3">
    <source>
        <dbReference type="Proteomes" id="UP000075885"/>
    </source>
</evidence>
<dbReference type="VEuPathDB" id="VectorBase:AEPI002075"/>
<dbReference type="Pfam" id="PF07464">
    <property type="entry name" value="ApoLp-III"/>
    <property type="match status" value="1"/>
</dbReference>
<sequence length="360" mass="41278">MFHSQLPSLLGSSLFGRRVEKPLMALSLESSETATEPAHPSNERPTSADYDDHEDEEGFYPLSSYQLRRLTSSRRFYDTVLGVLQVLEAQARHQVQRARWKQLESFTFAARLRRDVIEDGVQTLKKTVSETFTKENVDKNTHKRVAKSMVWWGRIKPYMYAVRRFSFMAKLVFLIVALCAVQGSFALVRRDAPAAPAEEPNFFQTIMNIKDKIEGVFQETQQNVLKSLGFQSNEEVVQTIQQNTNQYVEKLKSVQSVLDEEVKKNTDIFDPILKDLKAKIAQTMTTLSEQNPEVAQKAKEYQEQVQTNVQALVAEAQKTVEKLKEDTRVPTENIQDALKKLYDSTFETLTKTANELKQKN</sequence>
<protein>
    <submittedName>
        <fullName evidence="2">Uncharacterized protein</fullName>
    </submittedName>
</protein>